<evidence type="ECO:0000256" key="4">
    <source>
        <dbReference type="ARBA" id="ARBA00022989"/>
    </source>
</evidence>
<dbReference type="RefSeq" id="WP_093253083.1">
    <property type="nucleotide sequence ID" value="NZ_FNGP01000005.1"/>
</dbReference>
<evidence type="ECO:0000256" key="2">
    <source>
        <dbReference type="ARBA" id="ARBA00022475"/>
    </source>
</evidence>
<dbReference type="Proteomes" id="UP000199475">
    <property type="component" value="Unassembled WGS sequence"/>
</dbReference>
<keyword evidence="8" id="KW-1185">Reference proteome</keyword>
<feature type="transmembrane region" description="Helical" evidence="6">
    <location>
        <begin position="190"/>
        <end position="215"/>
    </location>
</feature>
<reference evidence="7 8" key="1">
    <citation type="submission" date="2016-10" db="EMBL/GenBank/DDBJ databases">
        <authorList>
            <person name="de Groot N.N."/>
        </authorList>
    </citation>
    <scope>NUCLEOTIDE SEQUENCE [LARGE SCALE GENOMIC DNA]</scope>
    <source>
        <strain evidence="7 8">CGMCC 1.9159</strain>
    </source>
</reference>
<accession>A0A1G9MIB8</accession>
<keyword evidence="3 6" id="KW-0812">Transmembrane</keyword>
<gene>
    <name evidence="7" type="ORF">SAMN04488242_2655</name>
</gene>
<feature type="transmembrane region" description="Helical" evidence="6">
    <location>
        <begin position="259"/>
        <end position="285"/>
    </location>
</feature>
<feature type="transmembrane region" description="Helical" evidence="6">
    <location>
        <begin position="227"/>
        <end position="253"/>
    </location>
</feature>
<dbReference type="PANTHER" id="PTHR30213:SF1">
    <property type="entry name" value="INNER MEMBRANE PROTEIN YHJD"/>
    <property type="match status" value="1"/>
</dbReference>
<evidence type="ECO:0000256" key="1">
    <source>
        <dbReference type="ARBA" id="ARBA00004651"/>
    </source>
</evidence>
<feature type="transmembrane region" description="Helical" evidence="6">
    <location>
        <begin position="342"/>
        <end position="366"/>
    </location>
</feature>
<keyword evidence="5 6" id="KW-0472">Membrane</keyword>
<keyword evidence="2" id="KW-1003">Cell membrane</keyword>
<evidence type="ECO:0000313" key="7">
    <source>
        <dbReference type="EMBL" id="SDL74026.1"/>
    </source>
</evidence>
<sequence>MKATLDKVLKWPPIAHLLAANTRFNVRLGPQFAGAVTYFSVLSLVPILMFSFAMLGMTLTVLRPDMLASVQREITELLSGGTGDLGEQVAGVVENALNNWRGIGIFALLTAAYSGSGWVGNLKKAVRMIWREVPIDEERKVNPVLNIASNIVIFLGLLVALLLGIAVAQGGSSASRLVVDWLGMGDVPGIGLMLRLASIVMTFLASWVLMGFLFLVLPDERARWRTWLVGVTIGAVGLTILQQLAGTLMGLFAGNAAAALFGPVIIAMLLMNLLATIVLMTAAWIGVDTTTQGDVATAHNLAAEVAAARSAELLAYARELEPGPAMVRQEVAERGVRAGLGVGYGVGAATGVGLGAVVAATVALVARLLGRR</sequence>
<comment type="subcellular location">
    <subcellularLocation>
        <location evidence="1">Cell membrane</location>
        <topology evidence="1">Multi-pass membrane protein</topology>
    </subcellularLocation>
</comment>
<proteinExistence type="predicted"/>
<feature type="transmembrane region" description="Helical" evidence="6">
    <location>
        <begin position="103"/>
        <end position="122"/>
    </location>
</feature>
<dbReference type="EMBL" id="FNGP01000005">
    <property type="protein sequence ID" value="SDL74026.1"/>
    <property type="molecule type" value="Genomic_DNA"/>
</dbReference>
<dbReference type="OrthoDB" id="4127374at2"/>
<organism evidence="7 8">
    <name type="scientific">Tessaracoccus oleiagri</name>
    <dbReference type="NCBI Taxonomy" id="686624"/>
    <lineage>
        <taxon>Bacteria</taxon>
        <taxon>Bacillati</taxon>
        <taxon>Actinomycetota</taxon>
        <taxon>Actinomycetes</taxon>
        <taxon>Propionibacteriales</taxon>
        <taxon>Propionibacteriaceae</taxon>
        <taxon>Tessaracoccus</taxon>
    </lineage>
</organism>
<feature type="transmembrane region" description="Helical" evidence="6">
    <location>
        <begin position="143"/>
        <end position="170"/>
    </location>
</feature>
<name>A0A1G9MIB8_9ACTN</name>
<evidence type="ECO:0000256" key="3">
    <source>
        <dbReference type="ARBA" id="ARBA00022692"/>
    </source>
</evidence>
<dbReference type="STRING" id="686624.SAMN04488242_2655"/>
<dbReference type="InterPro" id="IPR017039">
    <property type="entry name" value="Virul_fac_BrkB"/>
</dbReference>
<keyword evidence="4 6" id="KW-1133">Transmembrane helix</keyword>
<dbReference type="Pfam" id="PF03631">
    <property type="entry name" value="Virul_fac_BrkB"/>
    <property type="match status" value="1"/>
</dbReference>
<dbReference type="AlphaFoldDB" id="A0A1G9MIB8"/>
<evidence type="ECO:0000313" key="8">
    <source>
        <dbReference type="Proteomes" id="UP000199475"/>
    </source>
</evidence>
<evidence type="ECO:0000256" key="6">
    <source>
        <dbReference type="SAM" id="Phobius"/>
    </source>
</evidence>
<protein>
    <submittedName>
        <fullName evidence="7">Membrane protein</fullName>
    </submittedName>
</protein>
<dbReference type="PANTHER" id="PTHR30213">
    <property type="entry name" value="INNER MEMBRANE PROTEIN YHJD"/>
    <property type="match status" value="1"/>
</dbReference>
<feature type="transmembrane region" description="Helical" evidence="6">
    <location>
        <begin position="32"/>
        <end position="57"/>
    </location>
</feature>
<dbReference type="GO" id="GO:0005886">
    <property type="term" value="C:plasma membrane"/>
    <property type="evidence" value="ECO:0007669"/>
    <property type="project" value="UniProtKB-SubCell"/>
</dbReference>
<evidence type="ECO:0000256" key="5">
    <source>
        <dbReference type="ARBA" id="ARBA00023136"/>
    </source>
</evidence>